<feature type="domain" description="PEP-utilising enzyme mobile" evidence="1">
    <location>
        <begin position="495"/>
        <end position="566"/>
    </location>
</feature>
<sequence length="573" mass="61940">MAEHGWLIDTVPSQQFPVYTRLNANDVLPDPITPLGASFCWIPHIIPGWAAGYAALDAFTPSELAQEEMAPVAGFFYGYLYINQSNVRVVGIRAGIGWRAIDAAFFSADSPPHDERPDDVNAELSARMAARTQWALTTTTFPEVEEERQIAERVRVARPDLATLSPAALVMYARSLMPLERLCWRSETIASNQAATGPAVLAQLLGEADASLVVQVIGQAGEVDSAAPSFALWDLSRVVRADPSLTATFDGGVDGLLGRLEAGHADFASQFHRFLRDFGYRGPSEWDLGADSWETRPELALGLVDRLRQLDDQASPGSRQGEQDRQRAEATAKAFAVLGESVEARQTFELAVASARRFGAWRERAKTNCIKVMHEARMALTELARRLHAEGHLASPQQLFMATDEELDVLIAEPQALTERLAEREREWHRLAGLDIPTFLDSRAGVPALADIPRREQAGVQVARAGDVLQGGPASAGVARGRARIVRDTASISEFQPGEVLVAPQTDPSWTPLFMVASAVVVDVGAMGSHAMIVSRELGIPCAAGVTGATRRIPDGAEVEVDGSTGRVTVLSV</sequence>
<gene>
    <name evidence="2" type="ORF">G1H19_15730</name>
</gene>
<dbReference type="InterPro" id="IPR008279">
    <property type="entry name" value="PEP-util_enz_mobile_dom"/>
</dbReference>
<organism evidence="2 3">
    <name type="scientific">Goekera deserti</name>
    <dbReference type="NCBI Taxonomy" id="2497753"/>
    <lineage>
        <taxon>Bacteria</taxon>
        <taxon>Bacillati</taxon>
        <taxon>Actinomycetota</taxon>
        <taxon>Actinomycetes</taxon>
        <taxon>Geodermatophilales</taxon>
        <taxon>Geodermatophilaceae</taxon>
        <taxon>Goekera</taxon>
    </lineage>
</organism>
<evidence type="ECO:0000259" key="1">
    <source>
        <dbReference type="Pfam" id="PF00391"/>
    </source>
</evidence>
<proteinExistence type="predicted"/>
<dbReference type="AlphaFoldDB" id="A0A7K3WHR9"/>
<dbReference type="PANTHER" id="PTHR43615">
    <property type="entry name" value="PHOSPHOENOLPYRUVATE SYNTHASE-RELATED"/>
    <property type="match status" value="1"/>
</dbReference>
<dbReference type="InterPro" id="IPR036637">
    <property type="entry name" value="Phosphohistidine_dom_sf"/>
</dbReference>
<protein>
    <recommendedName>
        <fullName evidence="1">PEP-utilising enzyme mobile domain-containing protein</fullName>
    </recommendedName>
</protein>
<evidence type="ECO:0000313" key="2">
    <source>
        <dbReference type="EMBL" id="NEL55439.1"/>
    </source>
</evidence>
<dbReference type="Gene3D" id="3.50.30.10">
    <property type="entry name" value="Phosphohistidine domain"/>
    <property type="match status" value="1"/>
</dbReference>
<dbReference type="EMBL" id="JAAGWK010000022">
    <property type="protein sequence ID" value="NEL55439.1"/>
    <property type="molecule type" value="Genomic_DNA"/>
</dbReference>
<evidence type="ECO:0000313" key="3">
    <source>
        <dbReference type="Proteomes" id="UP000470470"/>
    </source>
</evidence>
<reference evidence="2 3" key="1">
    <citation type="submission" date="2020-02" db="EMBL/GenBank/DDBJ databases">
        <title>The whole genome sequence of CPCC 205119.</title>
        <authorList>
            <person name="Jiang Z."/>
        </authorList>
    </citation>
    <scope>NUCLEOTIDE SEQUENCE [LARGE SCALE GENOMIC DNA]</scope>
    <source>
        <strain evidence="2 3">CPCC 205119</strain>
    </source>
</reference>
<dbReference type="RefSeq" id="WP_152727371.1">
    <property type="nucleotide sequence ID" value="NZ_JAABOZ010000001.1"/>
</dbReference>
<keyword evidence="3" id="KW-1185">Reference proteome</keyword>
<comment type="caution">
    <text evidence="2">The sequence shown here is derived from an EMBL/GenBank/DDBJ whole genome shotgun (WGS) entry which is preliminary data.</text>
</comment>
<name>A0A7K3WHR9_9ACTN</name>
<dbReference type="PANTHER" id="PTHR43615:SF1">
    <property type="entry name" value="PPDK_N DOMAIN-CONTAINING PROTEIN"/>
    <property type="match status" value="1"/>
</dbReference>
<dbReference type="SUPFAM" id="SSF52009">
    <property type="entry name" value="Phosphohistidine domain"/>
    <property type="match status" value="1"/>
</dbReference>
<dbReference type="Pfam" id="PF00391">
    <property type="entry name" value="PEP-utilizers"/>
    <property type="match status" value="1"/>
</dbReference>
<dbReference type="Proteomes" id="UP000470470">
    <property type="component" value="Unassembled WGS sequence"/>
</dbReference>
<dbReference type="GO" id="GO:0016772">
    <property type="term" value="F:transferase activity, transferring phosphorus-containing groups"/>
    <property type="evidence" value="ECO:0007669"/>
    <property type="project" value="InterPro"/>
</dbReference>
<dbReference type="InterPro" id="IPR051549">
    <property type="entry name" value="PEP_Utilizing_Enz"/>
</dbReference>
<accession>A0A7K3WHR9</accession>